<dbReference type="InterPro" id="IPR007658">
    <property type="entry name" value="DUF594"/>
</dbReference>
<accession>A0AAV5JMP0</accession>
<feature type="transmembrane region" description="Helical" evidence="1">
    <location>
        <begin position="305"/>
        <end position="326"/>
    </location>
</feature>
<dbReference type="Pfam" id="PF13968">
    <property type="entry name" value="DUF4220"/>
    <property type="match status" value="1"/>
</dbReference>
<comment type="caution">
    <text evidence="3">The sequence shown here is derived from an EMBL/GenBank/DDBJ whole genome shotgun (WGS) entry which is preliminary data.</text>
</comment>
<feature type="transmembrane region" description="Helical" evidence="1">
    <location>
        <begin position="64"/>
        <end position="82"/>
    </location>
</feature>
<keyword evidence="1" id="KW-0812">Transmembrane</keyword>
<gene>
    <name evidence="3" type="ORF">SLEP1_g23923</name>
</gene>
<evidence type="ECO:0000256" key="1">
    <source>
        <dbReference type="SAM" id="Phobius"/>
    </source>
</evidence>
<dbReference type="AlphaFoldDB" id="A0AAV5JMP0"/>
<reference evidence="3 4" key="1">
    <citation type="journal article" date="2021" name="Commun. Biol.">
        <title>The genome of Shorea leprosula (Dipterocarpaceae) highlights the ecological relevance of drought in aseasonal tropical rainforests.</title>
        <authorList>
            <person name="Ng K.K.S."/>
            <person name="Kobayashi M.J."/>
            <person name="Fawcett J.A."/>
            <person name="Hatakeyama M."/>
            <person name="Paape T."/>
            <person name="Ng C.H."/>
            <person name="Ang C.C."/>
            <person name="Tnah L.H."/>
            <person name="Lee C.T."/>
            <person name="Nishiyama T."/>
            <person name="Sese J."/>
            <person name="O'Brien M.J."/>
            <person name="Copetti D."/>
            <person name="Mohd Noor M.I."/>
            <person name="Ong R.C."/>
            <person name="Putra M."/>
            <person name="Sireger I.Z."/>
            <person name="Indrioko S."/>
            <person name="Kosugi Y."/>
            <person name="Izuno A."/>
            <person name="Isagi Y."/>
            <person name="Lee S.L."/>
            <person name="Shimizu K.K."/>
        </authorList>
    </citation>
    <scope>NUCLEOTIDE SEQUENCE [LARGE SCALE GENOMIC DNA]</scope>
    <source>
        <strain evidence="3">214</strain>
    </source>
</reference>
<evidence type="ECO:0000259" key="2">
    <source>
        <dbReference type="Pfam" id="PF13968"/>
    </source>
</evidence>
<dbReference type="Proteomes" id="UP001054252">
    <property type="component" value="Unassembled WGS sequence"/>
</dbReference>
<evidence type="ECO:0000313" key="4">
    <source>
        <dbReference type="Proteomes" id="UP001054252"/>
    </source>
</evidence>
<feature type="transmembrane region" description="Helical" evidence="1">
    <location>
        <begin position="130"/>
        <end position="163"/>
    </location>
</feature>
<dbReference type="Pfam" id="PF04578">
    <property type="entry name" value="DUF594"/>
    <property type="match status" value="1"/>
</dbReference>
<keyword evidence="1" id="KW-1133">Transmembrane helix</keyword>
<feature type="transmembrane region" description="Helical" evidence="1">
    <location>
        <begin position="33"/>
        <end position="52"/>
    </location>
</feature>
<sequence>MASSYSLLLLEVWEKWDVRGLLLPLEVWEKWEVRGMVLFSLTLQIILSVLGGRRKYKINYFFKAILWFAYSGADWIAIATLAKLSGSLAESTATNILRAYWAPLLLVHLGGPDTITAYAFEDNNLWIRHLVILLVKVILVIYVVCLSWTFCWLSFLTLPLILAGIIKYVEKILCLKLNNSQKTKPIISNMFNRRDHSNPDKFPALERLRRENPNILTSYLLFTITRPDVNDYLSSQNFSDVGTRFRTHLRETTGMDGIMALWVANQYIPNTRDIDVVAVFSIELAFMFDVVYTKTSLIYTKLGCFLRLTSFTSSLLVLLLFLINIINEANLHGSRIDITITGILLSGAIAQEFYAAWAMLSSDWAVLVAEFHHNVLVRNMFKVTLKCFSCLLHRSRTTSSNQMGQFDLLEYCWRYKKRNANESHGFLSKITIGSEIVEIWHKHWFTKFVDVPDLLKRPICYSGLLEGIISKNIDITRGQQALRKLRPFDKLFDKLKWSIEMDFDHSIIIWHLSTSVFYFQEDHHDDEAMKISKHVSNYMMYLLAMCPALLLSEHSKSFWLDHAYDNLKERLPRATDTSNAASALLSIPHDVQNEEPEPRGIIFQQLMKEVQDLVAFLRDEDNKWKIMRDVWMEMLSYAASSSQHINHIKQLGEGIEFLSLIWLLVSHGIIQTARGKPLHYPNCPQ</sequence>
<proteinExistence type="predicted"/>
<dbReference type="PANTHER" id="PTHR31325">
    <property type="entry name" value="OS01G0798800 PROTEIN-RELATED"/>
    <property type="match status" value="1"/>
</dbReference>
<dbReference type="InterPro" id="IPR025315">
    <property type="entry name" value="DUF4220"/>
</dbReference>
<dbReference type="EMBL" id="BPVZ01000037">
    <property type="protein sequence ID" value="GKV12827.1"/>
    <property type="molecule type" value="Genomic_DNA"/>
</dbReference>
<evidence type="ECO:0000313" key="3">
    <source>
        <dbReference type="EMBL" id="GKV12827.1"/>
    </source>
</evidence>
<feature type="domain" description="DUF4220" evidence="2">
    <location>
        <begin position="67"/>
        <end position="411"/>
    </location>
</feature>
<protein>
    <recommendedName>
        <fullName evidence="2">DUF4220 domain-containing protein</fullName>
    </recommendedName>
</protein>
<keyword evidence="4" id="KW-1185">Reference proteome</keyword>
<organism evidence="3 4">
    <name type="scientific">Rubroshorea leprosula</name>
    <dbReference type="NCBI Taxonomy" id="152421"/>
    <lineage>
        <taxon>Eukaryota</taxon>
        <taxon>Viridiplantae</taxon>
        <taxon>Streptophyta</taxon>
        <taxon>Embryophyta</taxon>
        <taxon>Tracheophyta</taxon>
        <taxon>Spermatophyta</taxon>
        <taxon>Magnoliopsida</taxon>
        <taxon>eudicotyledons</taxon>
        <taxon>Gunneridae</taxon>
        <taxon>Pentapetalae</taxon>
        <taxon>rosids</taxon>
        <taxon>malvids</taxon>
        <taxon>Malvales</taxon>
        <taxon>Dipterocarpaceae</taxon>
        <taxon>Rubroshorea</taxon>
    </lineage>
</organism>
<name>A0AAV5JMP0_9ROSI</name>
<keyword evidence="1" id="KW-0472">Membrane</keyword>